<dbReference type="OrthoDB" id="1164701at2"/>
<dbReference type="Pfam" id="PF13715">
    <property type="entry name" value="CarbopepD_reg_2"/>
    <property type="match status" value="1"/>
</dbReference>
<keyword evidence="3" id="KW-1185">Reference proteome</keyword>
<protein>
    <recommendedName>
        <fullName evidence="4">Carboxypeptidase-like regulatory domain-containing protein</fullName>
    </recommendedName>
</protein>
<feature type="signal peptide" evidence="1">
    <location>
        <begin position="1"/>
        <end position="24"/>
    </location>
</feature>
<accession>A0A162X6A4</accession>
<evidence type="ECO:0000256" key="1">
    <source>
        <dbReference type="SAM" id="SignalP"/>
    </source>
</evidence>
<dbReference type="SUPFAM" id="SSF49464">
    <property type="entry name" value="Carboxypeptidase regulatory domain-like"/>
    <property type="match status" value="1"/>
</dbReference>
<proteinExistence type="predicted"/>
<dbReference type="AlphaFoldDB" id="A0A162X6A4"/>
<evidence type="ECO:0000313" key="2">
    <source>
        <dbReference type="EMBL" id="KZS38441.1"/>
    </source>
</evidence>
<evidence type="ECO:0008006" key="4">
    <source>
        <dbReference type="Google" id="ProtNLM"/>
    </source>
</evidence>
<keyword evidence="1" id="KW-0732">Signal</keyword>
<dbReference type="PROSITE" id="PS51257">
    <property type="entry name" value="PROKAR_LIPOPROTEIN"/>
    <property type="match status" value="1"/>
</dbReference>
<dbReference type="EMBL" id="LQRT01000058">
    <property type="protein sequence ID" value="KZS38441.1"/>
    <property type="molecule type" value="Genomic_DNA"/>
</dbReference>
<organism evidence="2 3">
    <name type="scientific">Aquimarina aggregata</name>
    <dbReference type="NCBI Taxonomy" id="1642818"/>
    <lineage>
        <taxon>Bacteria</taxon>
        <taxon>Pseudomonadati</taxon>
        <taxon>Bacteroidota</taxon>
        <taxon>Flavobacteriia</taxon>
        <taxon>Flavobacteriales</taxon>
        <taxon>Flavobacteriaceae</taxon>
        <taxon>Aquimarina</taxon>
    </lineage>
</organism>
<gene>
    <name evidence="2" type="ORF">AWE51_17980</name>
</gene>
<reference evidence="2 3" key="1">
    <citation type="submission" date="2016-01" db="EMBL/GenBank/DDBJ databases">
        <title>The draft genome sequence of Aquimarina sp. RZW4-3-2.</title>
        <authorList>
            <person name="Wang Y."/>
        </authorList>
    </citation>
    <scope>NUCLEOTIDE SEQUENCE [LARGE SCALE GENOMIC DNA]</scope>
    <source>
        <strain evidence="2 3">RZW4-3-2</strain>
    </source>
</reference>
<name>A0A162X6A4_9FLAO</name>
<dbReference type="InterPro" id="IPR008969">
    <property type="entry name" value="CarboxyPept-like_regulatory"/>
</dbReference>
<feature type="chain" id="PRO_5007840933" description="Carboxypeptidase-like regulatory domain-containing protein" evidence="1">
    <location>
        <begin position="25"/>
        <end position="404"/>
    </location>
</feature>
<comment type="caution">
    <text evidence="2">The sequence shown here is derived from an EMBL/GenBank/DDBJ whole genome shotgun (WGS) entry which is preliminary data.</text>
</comment>
<dbReference type="RefSeq" id="WP_157766217.1">
    <property type="nucleotide sequence ID" value="NZ_LQRT01000058.1"/>
</dbReference>
<dbReference type="STRING" id="1642818.AWE51_17980"/>
<sequence length="404" mass="47465">MNKLSLFFSIVFFLLGCLTNFAQSDITTLSGQVLDQKTLEPIPFASVYIKSQSIGTVTNEEGYFTFYIPSKRKMDIIIISVIGYVSVSKKANTFKENQQIFLSTRTTNLETVIITSTKDKKLTAKEIVKKAYQEIKNNYPTKPYILEGYVRDLQKEDDKYVEYLECAAKLFYQGYAIKKEPLVELVEVRTKYLTEKNPWNKNSERKNSIIDLVEDDFIRFDYGPIKGKNGWKYELDGVLPYNERLVYKIKGVDKPFQNATLFIDTETFAFVRMELTRQAINNRSWARKFTNGALQVHYNVVFEYQEYKGKMYLKYQKEEDTWKIFEGLESKKLLFVQYPKKELFINNIIIDDVHNYPFLKNMNISESIENQAKEYNLDFWSTYNIPQQTAAESKIILELKKRVD</sequence>
<dbReference type="Gene3D" id="2.60.40.1120">
    <property type="entry name" value="Carboxypeptidase-like, regulatory domain"/>
    <property type="match status" value="1"/>
</dbReference>
<evidence type="ECO:0000313" key="3">
    <source>
        <dbReference type="Proteomes" id="UP000076715"/>
    </source>
</evidence>
<dbReference type="Proteomes" id="UP000076715">
    <property type="component" value="Unassembled WGS sequence"/>
</dbReference>